<evidence type="ECO:0000256" key="5">
    <source>
        <dbReference type="ARBA" id="ARBA00022759"/>
    </source>
</evidence>
<dbReference type="GO" id="GO:0000287">
    <property type="term" value="F:magnesium ion binding"/>
    <property type="evidence" value="ECO:0007669"/>
    <property type="project" value="UniProtKB-UniRule"/>
</dbReference>
<dbReference type="EC" id="3.1.21.10" evidence="13 14"/>
<dbReference type="GO" id="GO:0003677">
    <property type="term" value="F:DNA binding"/>
    <property type="evidence" value="ECO:0007669"/>
    <property type="project" value="UniProtKB-KW"/>
</dbReference>
<organism evidence="16 17">
    <name type="scientific">Kocuria varians</name>
    <name type="common">Micrococcus varians</name>
    <dbReference type="NCBI Taxonomy" id="1272"/>
    <lineage>
        <taxon>Bacteria</taxon>
        <taxon>Bacillati</taxon>
        <taxon>Actinomycetota</taxon>
        <taxon>Actinomycetes</taxon>
        <taxon>Micrococcales</taxon>
        <taxon>Micrococcaceae</taxon>
        <taxon>Kocuria</taxon>
    </lineage>
</organism>
<proteinExistence type="inferred from homology"/>
<dbReference type="GO" id="GO:0005737">
    <property type="term" value="C:cytoplasm"/>
    <property type="evidence" value="ECO:0007669"/>
    <property type="project" value="UniProtKB-SubCell"/>
</dbReference>
<feature type="binding site" evidence="13">
    <location>
        <position position="77"/>
    </location>
    <ligand>
        <name>Mg(2+)</name>
        <dbReference type="ChEBI" id="CHEBI:18420"/>
        <label>2</label>
    </ligand>
</feature>
<dbReference type="InterPro" id="IPR036397">
    <property type="entry name" value="RNaseH_sf"/>
</dbReference>
<comment type="subcellular location">
    <subcellularLocation>
        <location evidence="13">Cytoplasm</location>
    </subcellularLocation>
</comment>
<feature type="binding site" evidence="13">
    <location>
        <position position="150"/>
    </location>
    <ligand>
        <name>Mg(2+)</name>
        <dbReference type="ChEBI" id="CHEBI:18420"/>
        <label>1</label>
    </ligand>
</feature>
<keyword evidence="5 13" id="KW-0255">Endonuclease</keyword>
<dbReference type="Gene3D" id="3.30.420.10">
    <property type="entry name" value="Ribonuclease H-like superfamily/Ribonuclease H"/>
    <property type="match status" value="1"/>
</dbReference>
<dbReference type="GO" id="GO:0008821">
    <property type="term" value="F:crossover junction DNA endonuclease activity"/>
    <property type="evidence" value="ECO:0007669"/>
    <property type="project" value="UniProtKB-UniRule"/>
</dbReference>
<keyword evidence="8 13" id="KW-0460">Magnesium</keyword>
<dbReference type="NCBIfam" id="TIGR00228">
    <property type="entry name" value="ruvC"/>
    <property type="match status" value="1"/>
</dbReference>
<dbReference type="Pfam" id="PF02075">
    <property type="entry name" value="RuvC"/>
    <property type="match status" value="1"/>
</dbReference>
<feature type="compositionally biased region" description="Polar residues" evidence="15">
    <location>
        <begin position="174"/>
        <end position="185"/>
    </location>
</feature>
<comment type="catalytic activity">
    <reaction evidence="12 13">
        <text>Endonucleolytic cleavage at a junction such as a reciprocal single-stranded crossover between two homologous DNA duplexes (Holliday junction).</text>
        <dbReference type="EC" id="3.1.21.10"/>
    </reaction>
</comment>
<gene>
    <name evidence="13 16" type="primary">ruvC</name>
    <name evidence="16" type="ORF">CIB50_0001762</name>
</gene>
<evidence type="ECO:0000256" key="6">
    <source>
        <dbReference type="ARBA" id="ARBA00022763"/>
    </source>
</evidence>
<evidence type="ECO:0000256" key="3">
    <source>
        <dbReference type="ARBA" id="ARBA00022722"/>
    </source>
</evidence>
<evidence type="ECO:0000256" key="11">
    <source>
        <dbReference type="ARBA" id="ARBA00023204"/>
    </source>
</evidence>
<sequence length="227" mass="23826">MPRTEDRGGRRVLAVDPGLTRCGFAVVDMSAQRTGTFVHVQVSGTNADEALERRVLRIMETAEELIERFRPDVVAVERVFAQNNAPTVVGTAQATGVVIAAAARRGIPVAWHTPSEVKAAVTGDGSADKESVNRMVVRILRLDAPPRPADAADALALAVCHGWRGGVAGVNAAERTSTHSGSKPSRASAPGALTPAQQAWRRAETASRAPSPGKSRSTGRPGGARSR</sequence>
<evidence type="ECO:0000256" key="1">
    <source>
        <dbReference type="ARBA" id="ARBA00009518"/>
    </source>
</evidence>
<comment type="function">
    <text evidence="13">The RuvA-RuvB-RuvC complex processes Holliday junction (HJ) DNA during genetic recombination and DNA repair. Endonuclease that resolves HJ intermediates. Cleaves cruciform DNA by making single-stranded nicks across the HJ at symmetrical positions within the homologous arms, yielding a 5'-phosphate and a 3'-hydroxyl group; requires a central core of homology in the junction. The consensus cleavage sequence is 5'-(A/T)TT(C/G)-3'. Cleavage occurs on the 3'-side of the TT dinucleotide at the point of strand exchange. HJ branch migration catalyzed by RuvA-RuvB allows RuvC to scan DNA until it finds its consensus sequence, where it cleaves and resolves the cruciform DNA.</text>
</comment>
<comment type="subunit">
    <text evidence="13">Homodimer which binds Holliday junction (HJ) DNA. The HJ becomes 2-fold symmetrical on binding to RuvC with unstacked arms; it has a different conformation from HJ DNA in complex with RuvA. In the full resolvosome a probable DNA-RuvA(4)-RuvB(12)-RuvC(2) complex forms which resolves the HJ.</text>
</comment>
<dbReference type="PANTHER" id="PTHR30194:SF3">
    <property type="entry name" value="CROSSOVER JUNCTION ENDODEOXYRIBONUCLEASE RUVC"/>
    <property type="match status" value="1"/>
</dbReference>
<keyword evidence="6 13" id="KW-0227">DNA damage</keyword>
<evidence type="ECO:0000313" key="16">
    <source>
        <dbReference type="EMBL" id="QMS57037.1"/>
    </source>
</evidence>
<comment type="similarity">
    <text evidence="1 13">Belongs to the RuvC family.</text>
</comment>
<feature type="active site" evidence="13">
    <location>
        <position position="150"/>
    </location>
</feature>
<feature type="region of interest" description="Disordered" evidence="15">
    <location>
        <begin position="174"/>
        <end position="227"/>
    </location>
</feature>
<evidence type="ECO:0000256" key="7">
    <source>
        <dbReference type="ARBA" id="ARBA00022801"/>
    </source>
</evidence>
<keyword evidence="10 13" id="KW-0233">DNA recombination</keyword>
<dbReference type="InterPro" id="IPR012337">
    <property type="entry name" value="RNaseH-like_sf"/>
</dbReference>
<dbReference type="GO" id="GO:0006281">
    <property type="term" value="P:DNA repair"/>
    <property type="evidence" value="ECO:0007669"/>
    <property type="project" value="UniProtKB-UniRule"/>
</dbReference>
<dbReference type="GO" id="GO:0048476">
    <property type="term" value="C:Holliday junction resolvase complex"/>
    <property type="evidence" value="ECO:0007669"/>
    <property type="project" value="UniProtKB-UniRule"/>
</dbReference>
<keyword evidence="2 13" id="KW-0963">Cytoplasm</keyword>
<dbReference type="HAMAP" id="MF_00034">
    <property type="entry name" value="RuvC"/>
    <property type="match status" value="1"/>
</dbReference>
<keyword evidence="9 13" id="KW-0238">DNA-binding</keyword>
<dbReference type="AlphaFoldDB" id="A0A7D7Q3V8"/>
<feature type="active site" evidence="13">
    <location>
        <position position="77"/>
    </location>
</feature>
<dbReference type="KEGG" id="kvr:CIB50_0001762"/>
<reference evidence="16 17" key="2">
    <citation type="submission" date="2020-07" db="EMBL/GenBank/DDBJ databases">
        <title>Genome of starter culture bacteria Kocuria salsicia reveals its technological properties and safety for usage in meat industry.</title>
        <authorList>
            <person name="Michael M."/>
            <person name="Konstantin K."/>
            <person name="Evgenii K."/>
            <person name="Galina S."/>
            <person name="Oksana K."/>
            <person name="Andrei L."/>
        </authorList>
    </citation>
    <scope>NUCLEOTIDE SEQUENCE [LARGE SCALE GENOMIC DNA]</scope>
    <source>
        <strain evidence="16 17">80</strain>
    </source>
</reference>
<dbReference type="FunFam" id="3.30.420.10:FF:000002">
    <property type="entry name" value="Crossover junction endodeoxyribonuclease RuvC"/>
    <property type="match status" value="1"/>
</dbReference>
<dbReference type="Proteomes" id="UP000216825">
    <property type="component" value="Chromosome"/>
</dbReference>
<evidence type="ECO:0000256" key="15">
    <source>
        <dbReference type="SAM" id="MobiDB-lite"/>
    </source>
</evidence>
<keyword evidence="11 13" id="KW-0234">DNA repair</keyword>
<evidence type="ECO:0000256" key="4">
    <source>
        <dbReference type="ARBA" id="ARBA00022723"/>
    </source>
</evidence>
<dbReference type="RefSeq" id="WP_258924099.1">
    <property type="nucleotide sequence ID" value="NZ_CP059343.1"/>
</dbReference>
<name>A0A7D7Q3V8_KOCVA</name>
<keyword evidence="7 13" id="KW-0378">Hydrolase</keyword>
<evidence type="ECO:0000256" key="14">
    <source>
        <dbReference type="NCBIfam" id="TIGR00228"/>
    </source>
</evidence>
<dbReference type="GO" id="GO:0006310">
    <property type="term" value="P:DNA recombination"/>
    <property type="evidence" value="ECO:0007669"/>
    <property type="project" value="UniProtKB-UniRule"/>
</dbReference>
<dbReference type="CDD" id="cd16962">
    <property type="entry name" value="RuvC"/>
    <property type="match status" value="1"/>
</dbReference>
<evidence type="ECO:0000256" key="9">
    <source>
        <dbReference type="ARBA" id="ARBA00023125"/>
    </source>
</evidence>
<keyword evidence="17" id="KW-1185">Reference proteome</keyword>
<evidence type="ECO:0000256" key="8">
    <source>
        <dbReference type="ARBA" id="ARBA00022842"/>
    </source>
</evidence>
<dbReference type="EMBL" id="CP059343">
    <property type="protein sequence ID" value="QMS57037.1"/>
    <property type="molecule type" value="Genomic_DNA"/>
</dbReference>
<dbReference type="PANTHER" id="PTHR30194">
    <property type="entry name" value="CROSSOVER JUNCTION ENDODEOXYRIBONUCLEASE RUVC"/>
    <property type="match status" value="1"/>
</dbReference>
<dbReference type="PRINTS" id="PR00696">
    <property type="entry name" value="RSOLVASERUVC"/>
</dbReference>
<dbReference type="SUPFAM" id="SSF53098">
    <property type="entry name" value="Ribonuclease H-like"/>
    <property type="match status" value="1"/>
</dbReference>
<feature type="binding site" evidence="13">
    <location>
        <position position="16"/>
    </location>
    <ligand>
        <name>Mg(2+)</name>
        <dbReference type="ChEBI" id="CHEBI:18420"/>
        <label>1</label>
    </ligand>
</feature>
<reference evidence="17" key="1">
    <citation type="submission" date="2017-08" db="EMBL/GenBank/DDBJ databases">
        <title>Draft Genome Sequence of Kocuria varians 80.</title>
        <authorList>
            <person name="Minaev M."/>
            <person name="Kurbakov K.A."/>
            <person name="Solodovnikova G.I."/>
            <person name="Kuznetsova O.A."/>
            <person name="Lisitsyn A.B."/>
        </authorList>
    </citation>
    <scope>NUCLEOTIDE SEQUENCE [LARGE SCALE GENOMIC DNA]</scope>
    <source>
        <strain evidence="17">80</strain>
    </source>
</reference>
<keyword evidence="3 13" id="KW-0540">Nuclease</keyword>
<evidence type="ECO:0000256" key="12">
    <source>
        <dbReference type="ARBA" id="ARBA00029354"/>
    </source>
</evidence>
<evidence type="ECO:0000256" key="13">
    <source>
        <dbReference type="HAMAP-Rule" id="MF_00034"/>
    </source>
</evidence>
<protein>
    <recommendedName>
        <fullName evidence="13 14">Crossover junction endodeoxyribonuclease RuvC</fullName>
        <ecNumber evidence="13 14">3.1.21.10</ecNumber>
    </recommendedName>
    <alternativeName>
        <fullName evidence="13">Holliday junction nuclease RuvC</fullName>
    </alternativeName>
    <alternativeName>
        <fullName evidence="13">Holliday junction resolvase RuvC</fullName>
    </alternativeName>
</protein>
<evidence type="ECO:0000256" key="10">
    <source>
        <dbReference type="ARBA" id="ARBA00023172"/>
    </source>
</evidence>
<accession>A0A7D7Q3V8</accession>
<evidence type="ECO:0000256" key="2">
    <source>
        <dbReference type="ARBA" id="ARBA00022490"/>
    </source>
</evidence>
<comment type="cofactor">
    <cofactor evidence="13">
        <name>Mg(2+)</name>
        <dbReference type="ChEBI" id="CHEBI:18420"/>
    </cofactor>
    <text evidence="13">Binds 2 Mg(2+) ion per subunit.</text>
</comment>
<feature type="active site" evidence="13">
    <location>
        <position position="16"/>
    </location>
</feature>
<keyword evidence="4 13" id="KW-0479">Metal-binding</keyword>
<dbReference type="InterPro" id="IPR002176">
    <property type="entry name" value="X-over_junc_endoDNase_RuvC"/>
</dbReference>
<evidence type="ECO:0000313" key="17">
    <source>
        <dbReference type="Proteomes" id="UP000216825"/>
    </source>
</evidence>